<keyword evidence="1" id="KW-1133">Transmembrane helix</keyword>
<dbReference type="Proteomes" id="UP000018896">
    <property type="component" value="Unassembled WGS sequence"/>
</dbReference>
<protein>
    <submittedName>
        <fullName evidence="2">Uncharacterized protein</fullName>
    </submittedName>
</protein>
<dbReference type="AlphaFoldDB" id="W4QNK6"/>
<feature type="transmembrane region" description="Helical" evidence="1">
    <location>
        <begin position="30"/>
        <end position="51"/>
    </location>
</feature>
<evidence type="ECO:0000313" key="3">
    <source>
        <dbReference type="Proteomes" id="UP000018896"/>
    </source>
</evidence>
<evidence type="ECO:0000256" key="1">
    <source>
        <dbReference type="SAM" id="Phobius"/>
    </source>
</evidence>
<keyword evidence="1" id="KW-0812">Transmembrane</keyword>
<keyword evidence="3" id="KW-1185">Reference proteome</keyword>
<sequence>MILLIMIMLFVLAIILPLIGYYFKPYSKLTAAIFIFSPLVFILVIAGWWILATNHYFVSSTNLEYEYIGEFHLQETITEKQLEALGSFTKRENEDGYSYEIQGSFLSTDLKRKVVSISAYEIPLETTSGLKVGDNIEKAKQIYGSHHYSYHEMGLGKAVVYIDRINKHRLTIWTEDEHTVSNIWLDVY</sequence>
<gene>
    <name evidence="2" type="ORF">JCM9157_686</name>
</gene>
<proteinExistence type="predicted"/>
<organism evidence="2 3">
    <name type="scientific">Halalkalibacter akibai (strain ATCC 43226 / DSM 21942 / CIP 109018 / JCM 9157 / 1139)</name>
    <name type="common">Bacillus akibai</name>
    <dbReference type="NCBI Taxonomy" id="1236973"/>
    <lineage>
        <taxon>Bacteria</taxon>
        <taxon>Bacillati</taxon>
        <taxon>Bacillota</taxon>
        <taxon>Bacilli</taxon>
        <taxon>Bacillales</taxon>
        <taxon>Bacillaceae</taxon>
        <taxon>Halalkalibacter</taxon>
    </lineage>
</organism>
<dbReference type="RefSeq" id="WP_035662055.1">
    <property type="nucleotide sequence ID" value="NZ_BAUV01000003.1"/>
</dbReference>
<dbReference type="eggNOG" id="ENOG5030D30">
    <property type="taxonomic scope" value="Bacteria"/>
</dbReference>
<keyword evidence="1" id="KW-0472">Membrane</keyword>
<comment type="caution">
    <text evidence="2">The sequence shown here is derived from an EMBL/GenBank/DDBJ whole genome shotgun (WGS) entry which is preliminary data.</text>
</comment>
<evidence type="ECO:0000313" key="2">
    <source>
        <dbReference type="EMBL" id="GAE33666.1"/>
    </source>
</evidence>
<accession>W4QNK6</accession>
<dbReference type="EMBL" id="BAUV01000003">
    <property type="protein sequence ID" value="GAE33666.1"/>
    <property type="molecule type" value="Genomic_DNA"/>
</dbReference>
<feature type="transmembrane region" description="Helical" evidence="1">
    <location>
        <begin position="6"/>
        <end position="23"/>
    </location>
</feature>
<dbReference type="OrthoDB" id="2878914at2"/>
<reference evidence="2 3" key="1">
    <citation type="journal article" date="2014" name="Genome Announc.">
        <title>Draft Genome Sequences of Three Alkaliphilic Bacillus Strains, Bacillus wakoensis JCM 9140T, Bacillus akibai JCM 9157T, and Bacillus hemicellulosilyticus JCM 9152T.</title>
        <authorList>
            <person name="Yuki M."/>
            <person name="Oshima K."/>
            <person name="Suda W."/>
            <person name="Oshida Y."/>
            <person name="Kitamura K."/>
            <person name="Iida T."/>
            <person name="Hattori M."/>
            <person name="Ohkuma M."/>
        </authorList>
    </citation>
    <scope>NUCLEOTIDE SEQUENCE [LARGE SCALE GENOMIC DNA]</scope>
    <source>
        <strain evidence="2 3">JCM 9157</strain>
    </source>
</reference>
<name>W4QNK6_HALA3</name>